<dbReference type="Proteomes" id="UP000533724">
    <property type="component" value="Unassembled WGS sequence"/>
</dbReference>
<protein>
    <submittedName>
        <fullName evidence="5">DNA-binding HxlR family transcriptional regulator</fullName>
    </submittedName>
</protein>
<organism evidence="5 6">
    <name type="scientific">Rhizobium esperanzae</name>
    <dbReference type="NCBI Taxonomy" id="1967781"/>
    <lineage>
        <taxon>Bacteria</taxon>
        <taxon>Pseudomonadati</taxon>
        <taxon>Pseudomonadota</taxon>
        <taxon>Alphaproteobacteria</taxon>
        <taxon>Hyphomicrobiales</taxon>
        <taxon>Rhizobiaceae</taxon>
        <taxon>Rhizobium/Agrobacterium group</taxon>
        <taxon>Rhizobium</taxon>
    </lineage>
</organism>
<sequence length="205" mass="23311">MFFAMIALQQIWFNFATGLAIRSWFNFATAFFHGIDCKIVGAAVVLVLKETDILKGKRTSFEKSACAIARSVGEIGDWWSLLIVRNAFYGTRRFSDFQKRLGLAKNILAARLKKLVDEKILEMIPASDGSAYQEYVLTEKGRDLHVIIVALWQWGEKHTFEPGELKASMVDSKRHEVLLPVVLKAADGRELDGYGFEWQRYEGTQ</sequence>
<evidence type="ECO:0000256" key="3">
    <source>
        <dbReference type="ARBA" id="ARBA00023163"/>
    </source>
</evidence>
<dbReference type="PANTHER" id="PTHR33204">
    <property type="entry name" value="TRANSCRIPTIONAL REGULATOR, MARR FAMILY"/>
    <property type="match status" value="1"/>
</dbReference>
<dbReference type="Pfam" id="PF01638">
    <property type="entry name" value="HxlR"/>
    <property type="match status" value="1"/>
</dbReference>
<dbReference type="PROSITE" id="PS51118">
    <property type="entry name" value="HTH_HXLR"/>
    <property type="match status" value="1"/>
</dbReference>
<dbReference type="RefSeq" id="WP_409519054.1">
    <property type="nucleotide sequence ID" value="NZ_JACIHI010000002.1"/>
</dbReference>
<evidence type="ECO:0000259" key="4">
    <source>
        <dbReference type="PROSITE" id="PS51118"/>
    </source>
</evidence>
<accession>A0A7W6UHF6</accession>
<evidence type="ECO:0000256" key="1">
    <source>
        <dbReference type="ARBA" id="ARBA00023015"/>
    </source>
</evidence>
<name>A0A7W6UHF6_9HYPH</name>
<dbReference type="Gene3D" id="1.10.10.10">
    <property type="entry name" value="Winged helix-like DNA-binding domain superfamily/Winged helix DNA-binding domain"/>
    <property type="match status" value="1"/>
</dbReference>
<keyword evidence="2 5" id="KW-0238">DNA-binding</keyword>
<feature type="domain" description="HTH hxlR-type" evidence="4">
    <location>
        <begin position="66"/>
        <end position="163"/>
    </location>
</feature>
<dbReference type="InterPro" id="IPR036388">
    <property type="entry name" value="WH-like_DNA-bd_sf"/>
</dbReference>
<dbReference type="SUPFAM" id="SSF46785">
    <property type="entry name" value="Winged helix' DNA-binding domain"/>
    <property type="match status" value="1"/>
</dbReference>
<dbReference type="GO" id="GO:0003677">
    <property type="term" value="F:DNA binding"/>
    <property type="evidence" value="ECO:0007669"/>
    <property type="project" value="UniProtKB-KW"/>
</dbReference>
<dbReference type="AlphaFoldDB" id="A0A7W6UHF6"/>
<keyword evidence="3" id="KW-0804">Transcription</keyword>
<dbReference type="EMBL" id="JACIHI010000002">
    <property type="protein sequence ID" value="MBB4438222.1"/>
    <property type="molecule type" value="Genomic_DNA"/>
</dbReference>
<comment type="caution">
    <text evidence="5">The sequence shown here is derived from an EMBL/GenBank/DDBJ whole genome shotgun (WGS) entry which is preliminary data.</text>
</comment>
<gene>
    <name evidence="5" type="ORF">GGE15_001471</name>
</gene>
<proteinExistence type="predicted"/>
<dbReference type="InterPro" id="IPR002577">
    <property type="entry name" value="HTH_HxlR"/>
</dbReference>
<evidence type="ECO:0000313" key="6">
    <source>
        <dbReference type="Proteomes" id="UP000533724"/>
    </source>
</evidence>
<dbReference type="PANTHER" id="PTHR33204:SF18">
    <property type="entry name" value="TRANSCRIPTIONAL REGULATORY PROTEIN"/>
    <property type="match status" value="1"/>
</dbReference>
<dbReference type="InterPro" id="IPR036390">
    <property type="entry name" value="WH_DNA-bd_sf"/>
</dbReference>
<reference evidence="5 6" key="1">
    <citation type="submission" date="2020-08" db="EMBL/GenBank/DDBJ databases">
        <title>Genomic Encyclopedia of Type Strains, Phase IV (KMG-V): Genome sequencing to study the core and pangenomes of soil and plant-associated prokaryotes.</title>
        <authorList>
            <person name="Whitman W."/>
        </authorList>
    </citation>
    <scope>NUCLEOTIDE SEQUENCE [LARGE SCALE GENOMIC DNA]</scope>
    <source>
        <strain evidence="5 6">SEMIA 414</strain>
    </source>
</reference>
<evidence type="ECO:0000256" key="2">
    <source>
        <dbReference type="ARBA" id="ARBA00023125"/>
    </source>
</evidence>
<evidence type="ECO:0000313" key="5">
    <source>
        <dbReference type="EMBL" id="MBB4438222.1"/>
    </source>
</evidence>
<keyword evidence="1" id="KW-0805">Transcription regulation</keyword>